<keyword evidence="5" id="KW-1185">Reference proteome</keyword>
<comment type="similarity">
    <text evidence="3">Belongs to the class-III pyridoxal-phosphate-dependent aminotransferase family.</text>
</comment>
<keyword evidence="4" id="KW-0808">Transferase</keyword>
<dbReference type="InterPro" id="IPR005814">
    <property type="entry name" value="Aminotrans_3"/>
</dbReference>
<accession>A0ABS5EIN7</accession>
<dbReference type="CDD" id="cd00610">
    <property type="entry name" value="OAT_like"/>
    <property type="match status" value="1"/>
</dbReference>
<comment type="cofactor">
    <cofactor evidence="1">
        <name>pyridoxal 5'-phosphate</name>
        <dbReference type="ChEBI" id="CHEBI:597326"/>
    </cofactor>
</comment>
<protein>
    <submittedName>
        <fullName evidence="4">Aminotransferase class III-fold pyridoxal phosphate-dependent enzyme</fullName>
    </submittedName>
</protein>
<dbReference type="Pfam" id="PF00202">
    <property type="entry name" value="Aminotran_3"/>
    <property type="match status" value="1"/>
</dbReference>
<evidence type="ECO:0000256" key="2">
    <source>
        <dbReference type="ARBA" id="ARBA00022898"/>
    </source>
</evidence>
<keyword evidence="2 3" id="KW-0663">Pyridoxal phosphate</keyword>
<evidence type="ECO:0000313" key="4">
    <source>
        <dbReference type="EMBL" id="MBR0650866.1"/>
    </source>
</evidence>
<organism evidence="4 5">
    <name type="scientific">Neoroseomonas terrae</name>
    <dbReference type="NCBI Taxonomy" id="424799"/>
    <lineage>
        <taxon>Bacteria</taxon>
        <taxon>Pseudomonadati</taxon>
        <taxon>Pseudomonadota</taxon>
        <taxon>Alphaproteobacteria</taxon>
        <taxon>Acetobacterales</taxon>
        <taxon>Acetobacteraceae</taxon>
        <taxon>Neoroseomonas</taxon>
    </lineage>
</organism>
<comment type="caution">
    <text evidence="4">The sequence shown here is derived from an EMBL/GenBank/DDBJ whole genome shotgun (WGS) entry which is preliminary data.</text>
</comment>
<dbReference type="InterPro" id="IPR015424">
    <property type="entry name" value="PyrdxlP-dep_Trfase"/>
</dbReference>
<name>A0ABS5EIN7_9PROT</name>
<dbReference type="InterPro" id="IPR015421">
    <property type="entry name" value="PyrdxlP-dep_Trfase_major"/>
</dbReference>
<dbReference type="InterPro" id="IPR015422">
    <property type="entry name" value="PyrdxlP-dep_Trfase_small"/>
</dbReference>
<reference evidence="5" key="1">
    <citation type="journal article" date="2021" name="Syst. Appl. Microbiol.">
        <title>Roseomonas hellenica sp. nov., isolated from roots of wild-growing Alkanna tinctoria.</title>
        <authorList>
            <person name="Rat A."/>
            <person name="Naranjo H.D."/>
            <person name="Lebbe L."/>
            <person name="Cnockaert M."/>
            <person name="Krigas N."/>
            <person name="Grigoriadou K."/>
            <person name="Maloupa E."/>
            <person name="Willems A."/>
        </authorList>
    </citation>
    <scope>NUCLEOTIDE SEQUENCE [LARGE SCALE GENOMIC DNA]</scope>
    <source>
        <strain evidence="5">LMG 31159</strain>
    </source>
</reference>
<dbReference type="PANTHER" id="PTHR43713">
    <property type="entry name" value="GLUTAMATE-1-SEMIALDEHYDE 2,1-AMINOMUTASE"/>
    <property type="match status" value="1"/>
</dbReference>
<dbReference type="SUPFAM" id="SSF53383">
    <property type="entry name" value="PLP-dependent transferases"/>
    <property type="match status" value="1"/>
</dbReference>
<dbReference type="Gene3D" id="3.90.1150.10">
    <property type="entry name" value="Aspartate Aminotransferase, domain 1"/>
    <property type="match status" value="1"/>
</dbReference>
<dbReference type="RefSeq" id="WP_211869528.1">
    <property type="nucleotide sequence ID" value="NZ_JAAEDI010000014.1"/>
</dbReference>
<proteinExistence type="inferred from homology"/>
<dbReference type="InterPro" id="IPR049704">
    <property type="entry name" value="Aminotrans_3_PPA_site"/>
</dbReference>
<keyword evidence="4" id="KW-0032">Aminotransferase</keyword>
<dbReference type="EMBL" id="JAAEDI010000014">
    <property type="protein sequence ID" value="MBR0650866.1"/>
    <property type="molecule type" value="Genomic_DNA"/>
</dbReference>
<evidence type="ECO:0000313" key="5">
    <source>
        <dbReference type="Proteomes" id="UP000698752"/>
    </source>
</evidence>
<sequence length="461" mass="48540">MDTNAPTNSPIIAAFAARTPGSAAAYAEARTHFPGGVTHDTRFVRPHPIAVARAAGPRKWDVDGHEYVDYAGGHGALILGHAHPQVMAAVAEQLANGTHYGANHLLENRWAALIKELMPNAEMIRFTNSGTEATLMALRVARAATGRPKLLRLRGHFHGWHDHMAFGVTNHFDGTPTPGILENLAGNVLLVDPNDEAGLAAVMAAHGSEIAAAILEPTGSTFGQVPLRDSFVHALRAETAKHGIVLVFDEVVTGFRVAKGGAQEALGITPDLTTLAKILAGGLPGGAVVGRRDLLELLDPERAAARGVEKIPHQGTYNANPVSAVAGIVTLEILRDADAIARSHAYAADLRAAMNQALVEMGVPWAVYGTYGGVHIFTNWKRLPISPTGFDPLGLGYADLKVPRGMQTVTKLLLALRTHGVDFSPWPGGPVSAAHGPAELSDTVAAFRAAVSDLRAEGEIG</sequence>
<gene>
    <name evidence="4" type="ORF">GXW78_14430</name>
</gene>
<evidence type="ECO:0000256" key="3">
    <source>
        <dbReference type="RuleBase" id="RU003560"/>
    </source>
</evidence>
<dbReference type="Proteomes" id="UP000698752">
    <property type="component" value="Unassembled WGS sequence"/>
</dbReference>
<dbReference type="PANTHER" id="PTHR43713:SF3">
    <property type="entry name" value="GLUTAMATE-1-SEMIALDEHYDE 2,1-AMINOMUTASE 1, CHLOROPLASTIC-RELATED"/>
    <property type="match status" value="1"/>
</dbReference>
<dbReference type="Gene3D" id="3.40.640.10">
    <property type="entry name" value="Type I PLP-dependent aspartate aminotransferase-like (Major domain)"/>
    <property type="match status" value="1"/>
</dbReference>
<dbReference type="GO" id="GO:0008483">
    <property type="term" value="F:transaminase activity"/>
    <property type="evidence" value="ECO:0007669"/>
    <property type="project" value="UniProtKB-KW"/>
</dbReference>
<evidence type="ECO:0000256" key="1">
    <source>
        <dbReference type="ARBA" id="ARBA00001933"/>
    </source>
</evidence>
<dbReference type="PROSITE" id="PS00600">
    <property type="entry name" value="AA_TRANSFER_CLASS_3"/>
    <property type="match status" value="1"/>
</dbReference>